<evidence type="ECO:0000313" key="2">
    <source>
        <dbReference type="Proteomes" id="UP000188605"/>
    </source>
</evidence>
<proteinExistence type="predicted"/>
<evidence type="ECO:0000313" key="1">
    <source>
        <dbReference type="EMBL" id="ONI42050.1"/>
    </source>
</evidence>
<gene>
    <name evidence="1" type="ORF">AN396_00320</name>
</gene>
<keyword evidence="2" id="KW-1185">Reference proteome</keyword>
<sequence>MESIFLIKYGELAIKGKNRYKFENKLVETIKKSLFQIGVFSVRKEQGRIVAEPLEENINIDQVIDKLTNIFGIIGVAYGTKRKEQTFEAIKELAKEHIEELLSSGENRTFKVETKRADKRFEMSSMEVSANLGAYLLDEFPDQLKVDVKNPEITLVVEIRTEVYVYSKTYAGIGGMPYGTNGKATLLLSGGIDSPVAGWMIAKRGVEIEAVYFHSPPYTSERAKDKVIELGKKLARYTGSLKIHVVPFTAIQLAIQEHCPHAQLTIIMRRLMMELAIRISNKNNSVALITGESIGQVASQTINSIVVTNEASDRPVFRPLIGFDKVDIIDIAKKIDTFETSILPYEDCCTIFVPKHPETKPKLEYIKKSERALDLIIDEMIENALQETEIILL</sequence>
<comment type="caution">
    <text evidence="1">The sequence shown here is derived from an EMBL/GenBank/DDBJ whole genome shotgun (WGS) entry which is preliminary data.</text>
</comment>
<dbReference type="EMBL" id="LJDB01000022">
    <property type="protein sequence ID" value="ONI42050.1"/>
    <property type="molecule type" value="Genomic_DNA"/>
</dbReference>
<accession>A0ACC8XFJ4</accession>
<protein>
    <submittedName>
        <fullName evidence="1">tRNA 4-thiouridine(8) synthase ThiI</fullName>
    </submittedName>
</protein>
<reference evidence="1" key="1">
    <citation type="submission" date="2016-08" db="EMBL/GenBank/DDBJ databases">
        <authorList>
            <person name="Ngugi D.K."/>
            <person name="Miyake S."/>
            <person name="Stingl U."/>
        </authorList>
    </citation>
    <scope>NUCLEOTIDE SEQUENCE</scope>
    <source>
        <strain evidence="1">SCG-B11WGA-EpuloA1</strain>
    </source>
</reference>
<organism evidence="1 2">
    <name type="scientific">Candidatus Epulonipiscium fishelsonii</name>
    <dbReference type="NCBI Taxonomy" id="77094"/>
    <lineage>
        <taxon>Bacteria</taxon>
        <taxon>Bacillati</taxon>
        <taxon>Bacillota</taxon>
        <taxon>Clostridia</taxon>
        <taxon>Lachnospirales</taxon>
        <taxon>Lachnospiraceae</taxon>
        <taxon>Candidatus Epulonipiscium</taxon>
    </lineage>
</organism>
<dbReference type="Proteomes" id="UP000188605">
    <property type="component" value="Unassembled WGS sequence"/>
</dbReference>
<name>A0ACC8XFJ4_9FIRM</name>